<name>A0A7J6VYF1_THATH</name>
<evidence type="ECO:0000256" key="2">
    <source>
        <dbReference type="ARBA" id="ARBA00023163"/>
    </source>
</evidence>
<evidence type="ECO:0000256" key="1">
    <source>
        <dbReference type="ARBA" id="ARBA00023015"/>
    </source>
</evidence>
<feature type="domain" description="BHLH" evidence="3">
    <location>
        <begin position="9"/>
        <end position="63"/>
    </location>
</feature>
<keyword evidence="2" id="KW-0804">Transcription</keyword>
<dbReference type="GO" id="GO:0000977">
    <property type="term" value="F:RNA polymerase II transcription regulatory region sequence-specific DNA binding"/>
    <property type="evidence" value="ECO:0007669"/>
    <property type="project" value="TreeGrafter"/>
</dbReference>
<dbReference type="InterPro" id="IPR002912">
    <property type="entry name" value="ACT_dom"/>
</dbReference>
<comment type="caution">
    <text evidence="5">The sequence shown here is derived from an EMBL/GenBank/DDBJ whole genome shotgun (WGS) entry which is preliminary data.</text>
</comment>
<dbReference type="InterPro" id="IPR011598">
    <property type="entry name" value="bHLH_dom"/>
</dbReference>
<evidence type="ECO:0000259" key="4">
    <source>
        <dbReference type="PROSITE" id="PS51671"/>
    </source>
</evidence>
<dbReference type="InterPro" id="IPR015660">
    <property type="entry name" value="MASH1/Ascl1a-like"/>
</dbReference>
<evidence type="ECO:0000313" key="5">
    <source>
        <dbReference type="EMBL" id="KAF5190164.1"/>
    </source>
</evidence>
<organism evidence="5 6">
    <name type="scientific">Thalictrum thalictroides</name>
    <name type="common">Rue-anemone</name>
    <name type="synonym">Anemone thalictroides</name>
    <dbReference type="NCBI Taxonomy" id="46969"/>
    <lineage>
        <taxon>Eukaryota</taxon>
        <taxon>Viridiplantae</taxon>
        <taxon>Streptophyta</taxon>
        <taxon>Embryophyta</taxon>
        <taxon>Tracheophyta</taxon>
        <taxon>Spermatophyta</taxon>
        <taxon>Magnoliopsida</taxon>
        <taxon>Ranunculales</taxon>
        <taxon>Ranunculaceae</taxon>
        <taxon>Thalictroideae</taxon>
        <taxon>Thalictrum</taxon>
    </lineage>
</organism>
<accession>A0A7J6VYF1</accession>
<dbReference type="Gene3D" id="4.10.280.10">
    <property type="entry name" value="Helix-loop-helix DNA-binding domain"/>
    <property type="match status" value="1"/>
</dbReference>
<keyword evidence="6" id="KW-1185">Reference proteome</keyword>
<dbReference type="SUPFAM" id="SSF47459">
    <property type="entry name" value="HLH, helix-loop-helix DNA-binding domain"/>
    <property type="match status" value="1"/>
</dbReference>
<dbReference type="SMART" id="SM00353">
    <property type="entry name" value="HLH"/>
    <property type="match status" value="1"/>
</dbReference>
<dbReference type="Pfam" id="PF00010">
    <property type="entry name" value="HLH"/>
    <property type="match status" value="1"/>
</dbReference>
<proteinExistence type="predicted"/>
<dbReference type="Proteomes" id="UP000554482">
    <property type="component" value="Unassembled WGS sequence"/>
</dbReference>
<dbReference type="GO" id="GO:0046983">
    <property type="term" value="F:protein dimerization activity"/>
    <property type="evidence" value="ECO:0007669"/>
    <property type="project" value="InterPro"/>
</dbReference>
<dbReference type="PANTHER" id="PTHR13935:SF46">
    <property type="entry name" value="TRANSCRIPTION FACTOR BHLH167-RELATED"/>
    <property type="match status" value="1"/>
</dbReference>
<dbReference type="PANTHER" id="PTHR13935">
    <property type="entry name" value="ACHAETE-SCUTE TRANSCRIPTION FACTOR-RELATED"/>
    <property type="match status" value="1"/>
</dbReference>
<evidence type="ECO:0000313" key="6">
    <source>
        <dbReference type="Proteomes" id="UP000554482"/>
    </source>
</evidence>
<feature type="domain" description="ACT" evidence="4">
    <location>
        <begin position="115"/>
        <end position="185"/>
    </location>
</feature>
<sequence>MKKNYKIESSKVDRKTAEKNRRSHMKCLCFKLASIIPKPHNSHKDTLSQQDRLDHAAAYIKGLQERVEELKRKKQFRLGTNNPNKNFHAHTTNPIWGCIRLPVLELRDMESTLEVVLITSLDKNFMFYQVISILEEEGANVLNANSSTVGDKVFHTIHSQVKSCRVGVETSRLSQRLKELIGYLV</sequence>
<gene>
    <name evidence="5" type="ORF">FRX31_020249</name>
</gene>
<dbReference type="PROSITE" id="PS51671">
    <property type="entry name" value="ACT"/>
    <property type="match status" value="1"/>
</dbReference>
<dbReference type="PROSITE" id="PS50888">
    <property type="entry name" value="BHLH"/>
    <property type="match status" value="1"/>
</dbReference>
<keyword evidence="1" id="KW-0805">Transcription regulation</keyword>
<dbReference type="InterPro" id="IPR036638">
    <property type="entry name" value="HLH_DNA-bd_sf"/>
</dbReference>
<dbReference type="GO" id="GO:0090575">
    <property type="term" value="C:RNA polymerase II transcription regulator complex"/>
    <property type="evidence" value="ECO:0007669"/>
    <property type="project" value="TreeGrafter"/>
</dbReference>
<dbReference type="AlphaFoldDB" id="A0A7J6VYF1"/>
<dbReference type="GO" id="GO:0000981">
    <property type="term" value="F:DNA-binding transcription factor activity, RNA polymerase II-specific"/>
    <property type="evidence" value="ECO:0007669"/>
    <property type="project" value="TreeGrafter"/>
</dbReference>
<dbReference type="OrthoDB" id="1870484at2759"/>
<evidence type="ECO:0000259" key="3">
    <source>
        <dbReference type="PROSITE" id="PS50888"/>
    </source>
</evidence>
<reference evidence="5 6" key="1">
    <citation type="submission" date="2020-06" db="EMBL/GenBank/DDBJ databases">
        <title>Transcriptomic and genomic resources for Thalictrum thalictroides and T. hernandezii: Facilitating candidate gene discovery in an emerging model plant lineage.</title>
        <authorList>
            <person name="Arias T."/>
            <person name="Riano-Pachon D.M."/>
            <person name="Di Stilio V.S."/>
        </authorList>
    </citation>
    <scope>NUCLEOTIDE SEQUENCE [LARGE SCALE GENOMIC DNA]</scope>
    <source>
        <strain evidence="6">cv. WT478/WT964</strain>
        <tissue evidence="5">Leaves</tissue>
    </source>
</reference>
<protein>
    <submittedName>
        <fullName evidence="5">Transcription factor bhlh</fullName>
    </submittedName>
</protein>
<dbReference type="EMBL" id="JABWDY010024552">
    <property type="protein sequence ID" value="KAF5190164.1"/>
    <property type="molecule type" value="Genomic_DNA"/>
</dbReference>